<name>A0ABN3CDV5_9ACTN</name>
<sequence length="166" mass="18566">MDIPLALSIAGALAAVAAVVISIRQARASARQALMPVVLGTFQEARSPEWFEARDYIFERLAAEHSPERGISGLPEPARTAVRKVGFLFDNAGLLIVHKAVPEELILSFFGESLPKFWQIMEPFVRRESEIRQVKTMVFFEHLVARSRMRPAGDLRRRLGLLSADP</sequence>
<gene>
    <name evidence="1" type="ORF">GCM10009850_028990</name>
</gene>
<accession>A0ABN3CDV5</accession>
<keyword evidence="2" id="KW-1185">Reference proteome</keyword>
<dbReference type="RefSeq" id="WP_344474641.1">
    <property type="nucleotide sequence ID" value="NZ_BAAAQX010000006.1"/>
</dbReference>
<dbReference type="EMBL" id="BAAAQX010000006">
    <property type="protein sequence ID" value="GAA2207441.1"/>
    <property type="molecule type" value="Genomic_DNA"/>
</dbReference>
<proteinExistence type="predicted"/>
<organism evidence="1 2">
    <name type="scientific">Nonomuraea monospora</name>
    <dbReference type="NCBI Taxonomy" id="568818"/>
    <lineage>
        <taxon>Bacteria</taxon>
        <taxon>Bacillati</taxon>
        <taxon>Actinomycetota</taxon>
        <taxon>Actinomycetes</taxon>
        <taxon>Streptosporangiales</taxon>
        <taxon>Streptosporangiaceae</taxon>
        <taxon>Nonomuraea</taxon>
    </lineage>
</organism>
<protein>
    <recommendedName>
        <fullName evidence="3">DUF4760 domain-containing protein</fullName>
    </recommendedName>
</protein>
<reference evidence="1 2" key="1">
    <citation type="journal article" date="2019" name="Int. J. Syst. Evol. Microbiol.">
        <title>The Global Catalogue of Microorganisms (GCM) 10K type strain sequencing project: providing services to taxonomists for standard genome sequencing and annotation.</title>
        <authorList>
            <consortium name="The Broad Institute Genomics Platform"/>
            <consortium name="The Broad Institute Genome Sequencing Center for Infectious Disease"/>
            <person name="Wu L."/>
            <person name="Ma J."/>
        </authorList>
    </citation>
    <scope>NUCLEOTIDE SEQUENCE [LARGE SCALE GENOMIC DNA]</scope>
    <source>
        <strain evidence="1 2">JCM 16114</strain>
    </source>
</reference>
<dbReference type="Pfam" id="PF15956">
    <property type="entry name" value="DUF4760"/>
    <property type="match status" value="1"/>
</dbReference>
<evidence type="ECO:0000313" key="2">
    <source>
        <dbReference type="Proteomes" id="UP001499843"/>
    </source>
</evidence>
<dbReference type="InterPro" id="IPR031876">
    <property type="entry name" value="DUF4760"/>
</dbReference>
<dbReference type="Proteomes" id="UP001499843">
    <property type="component" value="Unassembled WGS sequence"/>
</dbReference>
<comment type="caution">
    <text evidence="1">The sequence shown here is derived from an EMBL/GenBank/DDBJ whole genome shotgun (WGS) entry which is preliminary data.</text>
</comment>
<evidence type="ECO:0008006" key="3">
    <source>
        <dbReference type="Google" id="ProtNLM"/>
    </source>
</evidence>
<evidence type="ECO:0000313" key="1">
    <source>
        <dbReference type="EMBL" id="GAA2207441.1"/>
    </source>
</evidence>